<evidence type="ECO:0008006" key="13">
    <source>
        <dbReference type="Google" id="ProtNLM"/>
    </source>
</evidence>
<feature type="domain" description="Peptidase M13 C-terminal" evidence="9">
    <location>
        <begin position="465"/>
        <end position="668"/>
    </location>
</feature>
<dbReference type="InterPro" id="IPR000718">
    <property type="entry name" value="Peptidase_M13"/>
</dbReference>
<evidence type="ECO:0000259" key="10">
    <source>
        <dbReference type="Pfam" id="PF05649"/>
    </source>
</evidence>
<keyword evidence="7" id="KW-0482">Metalloprotease</keyword>
<dbReference type="GO" id="GO:0046872">
    <property type="term" value="F:metal ion binding"/>
    <property type="evidence" value="ECO:0007669"/>
    <property type="project" value="UniProtKB-KW"/>
</dbReference>
<dbReference type="GO" id="GO:0005886">
    <property type="term" value="C:plasma membrane"/>
    <property type="evidence" value="ECO:0007669"/>
    <property type="project" value="TreeGrafter"/>
</dbReference>
<dbReference type="InterPro" id="IPR024079">
    <property type="entry name" value="MetalloPept_cat_dom_sf"/>
</dbReference>
<evidence type="ECO:0000256" key="4">
    <source>
        <dbReference type="ARBA" id="ARBA00022723"/>
    </source>
</evidence>
<name>A0A418FN34_APHAT</name>
<evidence type="ECO:0000313" key="12">
    <source>
        <dbReference type="Proteomes" id="UP000285430"/>
    </source>
</evidence>
<keyword evidence="8" id="KW-0732">Signal</keyword>
<evidence type="ECO:0000256" key="6">
    <source>
        <dbReference type="ARBA" id="ARBA00022833"/>
    </source>
</evidence>
<keyword evidence="4" id="KW-0479">Metal-binding</keyword>
<evidence type="ECO:0000256" key="5">
    <source>
        <dbReference type="ARBA" id="ARBA00022801"/>
    </source>
</evidence>
<comment type="cofactor">
    <cofactor evidence="1">
        <name>Zn(2+)</name>
        <dbReference type="ChEBI" id="CHEBI:29105"/>
    </cofactor>
</comment>
<comment type="similarity">
    <text evidence="2">Belongs to the peptidase M13 family.</text>
</comment>
<organism evidence="11 12">
    <name type="scientific">Aphanomyces astaci</name>
    <name type="common">Crayfish plague agent</name>
    <dbReference type="NCBI Taxonomy" id="112090"/>
    <lineage>
        <taxon>Eukaryota</taxon>
        <taxon>Sar</taxon>
        <taxon>Stramenopiles</taxon>
        <taxon>Oomycota</taxon>
        <taxon>Saprolegniomycetes</taxon>
        <taxon>Saprolegniales</taxon>
        <taxon>Verrucalvaceae</taxon>
        <taxon>Aphanomyces</taxon>
    </lineage>
</organism>
<feature type="chain" id="PRO_5019023931" description="Peptidase M13 C-terminal domain-containing protein" evidence="8">
    <location>
        <begin position="18"/>
        <end position="672"/>
    </location>
</feature>
<dbReference type="InterPro" id="IPR042089">
    <property type="entry name" value="Peptidase_M13_dom_2"/>
</dbReference>
<dbReference type="PANTHER" id="PTHR11733:SF167">
    <property type="entry name" value="FI17812P1-RELATED"/>
    <property type="match status" value="1"/>
</dbReference>
<dbReference type="GO" id="GO:0004222">
    <property type="term" value="F:metalloendopeptidase activity"/>
    <property type="evidence" value="ECO:0007669"/>
    <property type="project" value="InterPro"/>
</dbReference>
<reference evidence="11 12" key="1">
    <citation type="submission" date="2018-08" db="EMBL/GenBank/DDBJ databases">
        <title>Aphanomyces genome sequencing and annotation.</title>
        <authorList>
            <person name="Minardi D."/>
            <person name="Oidtmann B."/>
            <person name="Van Der Giezen M."/>
            <person name="Studholme D.J."/>
        </authorList>
    </citation>
    <scope>NUCLEOTIDE SEQUENCE [LARGE SCALE GENOMIC DNA]</scope>
    <source>
        <strain evidence="11 12">Da</strain>
    </source>
</reference>
<evidence type="ECO:0000256" key="8">
    <source>
        <dbReference type="SAM" id="SignalP"/>
    </source>
</evidence>
<accession>A0A418FN34</accession>
<gene>
    <name evidence="11" type="ORF">DYB37_012653</name>
</gene>
<dbReference type="PRINTS" id="PR00786">
    <property type="entry name" value="NEPRILYSIN"/>
</dbReference>
<evidence type="ECO:0000256" key="2">
    <source>
        <dbReference type="ARBA" id="ARBA00007357"/>
    </source>
</evidence>
<dbReference type="Pfam" id="PF01431">
    <property type="entry name" value="Peptidase_M13"/>
    <property type="match status" value="1"/>
</dbReference>
<evidence type="ECO:0000256" key="3">
    <source>
        <dbReference type="ARBA" id="ARBA00022670"/>
    </source>
</evidence>
<evidence type="ECO:0000256" key="1">
    <source>
        <dbReference type="ARBA" id="ARBA00001947"/>
    </source>
</evidence>
<sequence>MVKVVIFLSALATAASAGSVTELPESVTKLIDYSVNPCDDFYQYACGAWFKDAVIPPDSHLIDTAAAKLTIQNEAVVKKILSDNTTKIGAFYSSCLDTATLSSLGLAPLADSIKAIRSANTTLNLLAVAGELVKYGIPAFVDIKARPGNANATKNALFGLRAPLPLSRWDYTVPAYWNSIKGDYEVYITSVLQLAGYTAEQAAAAVLVIIRFEKTLASFALSKLEEIEAEASPYTVFNYCELDQKYPLLIGSWLKANGFNVRDQCGGSNDWVGFHDLTYFDKAEALLKNTTLDDLRTIVEYKLIHASSKYLTPEFRTANWNFFSKRNPFSEAVEPTRAAFCAKEVDDVLGELLGQDFIDAVWSPGTAKAVDELVKTLMSSFSTGIATADWLDNSTRANAQTKLSKYEHLLGGPEKPQLYPTLTLDSKTYLKNRWKVSQVNIDTNLKLNGQPVDKRKFDMPPQTVNARYKRIENQIVFPAGILRAPYFDLKYDAAQNFGGIGGVIGHEITHGFDHRFRNYDGDGNLNPWWSSATNITFNTKAQCLSDQYAKFVVNSDLTGAELGNISGQLALGEAIADNGGLKTSFRAYHEYLKKFPSQYTEETGDKLFYLSFAQVRCSKNSDSYLRGSLGWKHPPDRFRVTGALQNNAEFARVFNCPIGSKLNPSKKCLLWE</sequence>
<dbReference type="Proteomes" id="UP000285430">
    <property type="component" value="Unassembled WGS sequence"/>
</dbReference>
<dbReference type="InterPro" id="IPR018497">
    <property type="entry name" value="Peptidase_M13_C"/>
</dbReference>
<feature type="domain" description="Peptidase M13 N-terminal" evidence="10">
    <location>
        <begin position="37"/>
        <end position="413"/>
    </location>
</feature>
<dbReference type="AlphaFoldDB" id="A0A418FN34"/>
<protein>
    <recommendedName>
        <fullName evidence="13">Peptidase M13 C-terminal domain-containing protein</fullName>
    </recommendedName>
</protein>
<dbReference type="Gene3D" id="3.40.390.10">
    <property type="entry name" value="Collagenase (Catalytic Domain)"/>
    <property type="match status" value="1"/>
</dbReference>
<evidence type="ECO:0000256" key="7">
    <source>
        <dbReference type="ARBA" id="ARBA00023049"/>
    </source>
</evidence>
<evidence type="ECO:0000259" key="9">
    <source>
        <dbReference type="Pfam" id="PF01431"/>
    </source>
</evidence>
<dbReference type="SUPFAM" id="SSF55486">
    <property type="entry name" value="Metalloproteases ('zincins'), catalytic domain"/>
    <property type="match status" value="1"/>
</dbReference>
<comment type="caution">
    <text evidence="11">The sequence shown here is derived from an EMBL/GenBank/DDBJ whole genome shotgun (WGS) entry which is preliminary data.</text>
</comment>
<proteinExistence type="inferred from homology"/>
<dbReference type="InterPro" id="IPR008753">
    <property type="entry name" value="Peptidase_M13_N"/>
</dbReference>
<keyword evidence="6" id="KW-0862">Zinc</keyword>
<dbReference type="Pfam" id="PF05649">
    <property type="entry name" value="Peptidase_M13_N"/>
    <property type="match status" value="1"/>
</dbReference>
<feature type="signal peptide" evidence="8">
    <location>
        <begin position="1"/>
        <end position="17"/>
    </location>
</feature>
<dbReference type="PROSITE" id="PS51885">
    <property type="entry name" value="NEPRILYSIN"/>
    <property type="match status" value="1"/>
</dbReference>
<dbReference type="CDD" id="cd08662">
    <property type="entry name" value="M13"/>
    <property type="match status" value="1"/>
</dbReference>
<dbReference type="VEuPathDB" id="FungiDB:H257_16553"/>
<dbReference type="PANTHER" id="PTHR11733">
    <property type="entry name" value="ZINC METALLOPROTEASE FAMILY M13 NEPRILYSIN-RELATED"/>
    <property type="match status" value="1"/>
</dbReference>
<dbReference type="GO" id="GO:0016485">
    <property type="term" value="P:protein processing"/>
    <property type="evidence" value="ECO:0007669"/>
    <property type="project" value="TreeGrafter"/>
</dbReference>
<evidence type="ECO:0000313" key="11">
    <source>
        <dbReference type="EMBL" id="RHZ32397.1"/>
    </source>
</evidence>
<dbReference type="Gene3D" id="1.10.1380.10">
    <property type="entry name" value="Neutral endopeptidase , domain2"/>
    <property type="match status" value="1"/>
</dbReference>
<keyword evidence="5" id="KW-0378">Hydrolase</keyword>
<keyword evidence="3" id="KW-0645">Protease</keyword>
<dbReference type="EMBL" id="QUTH01000897">
    <property type="protein sequence ID" value="RHZ32397.1"/>
    <property type="molecule type" value="Genomic_DNA"/>
</dbReference>